<evidence type="ECO:0000313" key="2">
    <source>
        <dbReference type="EMBL" id="CAL1698887.1"/>
    </source>
</evidence>
<keyword evidence="3" id="KW-1185">Reference proteome</keyword>
<organism evidence="2 3">
    <name type="scientific">Somion occarium</name>
    <dbReference type="NCBI Taxonomy" id="3059160"/>
    <lineage>
        <taxon>Eukaryota</taxon>
        <taxon>Fungi</taxon>
        <taxon>Dikarya</taxon>
        <taxon>Basidiomycota</taxon>
        <taxon>Agaricomycotina</taxon>
        <taxon>Agaricomycetes</taxon>
        <taxon>Polyporales</taxon>
        <taxon>Cerrenaceae</taxon>
        <taxon>Somion</taxon>
    </lineage>
</organism>
<reference evidence="3" key="1">
    <citation type="submission" date="2024-04" db="EMBL/GenBank/DDBJ databases">
        <authorList>
            <person name="Shaw F."/>
            <person name="Minotto A."/>
        </authorList>
    </citation>
    <scope>NUCLEOTIDE SEQUENCE [LARGE SCALE GENOMIC DNA]</scope>
</reference>
<protein>
    <submittedName>
        <fullName evidence="2">Uncharacterized protein</fullName>
    </submittedName>
</protein>
<dbReference type="Proteomes" id="UP001497453">
    <property type="component" value="Chromosome 11"/>
</dbReference>
<dbReference type="EMBL" id="OZ037954">
    <property type="protein sequence ID" value="CAL1698887.1"/>
    <property type="molecule type" value="Genomic_DNA"/>
</dbReference>
<evidence type="ECO:0000256" key="1">
    <source>
        <dbReference type="SAM" id="MobiDB-lite"/>
    </source>
</evidence>
<proteinExistence type="predicted"/>
<feature type="region of interest" description="Disordered" evidence="1">
    <location>
        <begin position="1"/>
        <end position="41"/>
    </location>
</feature>
<gene>
    <name evidence="2" type="ORF">GFSPODELE1_LOCUS2383</name>
</gene>
<sequence>MDEERTALVNWSSYTDSQDPRGELQPNWQSLDGNSHGEHESLEHIDVNAHAIGKCTVESSLEATWGYDDDSQHADCASEAPQASDVESEREARNSDIMQDDTDSGKGGFPTPTRSTHESGRYKYLHAPSWSDALGANEDEDIAMSDNECCDRDEASSESAQDMSLLAQVLENHRTCPSEATEVRFQHILGWITETTAALGW</sequence>
<accession>A0ABP1CW06</accession>
<evidence type="ECO:0000313" key="3">
    <source>
        <dbReference type="Proteomes" id="UP001497453"/>
    </source>
</evidence>
<name>A0ABP1CW06_9APHY</name>
<feature type="region of interest" description="Disordered" evidence="1">
    <location>
        <begin position="71"/>
        <end position="120"/>
    </location>
</feature>